<dbReference type="InterPro" id="IPR020476">
    <property type="entry name" value="Nudix_hydrolase"/>
</dbReference>
<dbReference type="InterPro" id="IPR015797">
    <property type="entry name" value="NUDIX_hydrolase-like_dom_sf"/>
</dbReference>
<feature type="domain" description="Nudix hydrolase" evidence="5">
    <location>
        <begin position="1"/>
        <end position="124"/>
    </location>
</feature>
<keyword evidence="7" id="KW-1185">Reference proteome</keyword>
<dbReference type="EMBL" id="BAABGN010000002">
    <property type="protein sequence ID" value="GAA4419436.1"/>
    <property type="molecule type" value="Genomic_DNA"/>
</dbReference>
<dbReference type="InterPro" id="IPR020084">
    <property type="entry name" value="NUDIX_hydrolase_CS"/>
</dbReference>
<sequence>MRWVVSVKGVVEHEGRFLLARNERDEWELPGGQLEEDESPERCVVREIHEETGLTVGAGPLLDVWTFEVVPARSVLIVAYGCVLKSQPELVVSAEHLDLGLFSPEECDALRLPEGYRRAIDLAVSRPSG</sequence>
<proteinExistence type="inferred from homology"/>
<dbReference type="PRINTS" id="PR00502">
    <property type="entry name" value="NUDIXFAMILY"/>
</dbReference>
<evidence type="ECO:0000256" key="4">
    <source>
        <dbReference type="RuleBase" id="RU003476"/>
    </source>
</evidence>
<dbReference type="PANTHER" id="PTHR43046">
    <property type="entry name" value="GDP-MANNOSE MANNOSYL HYDROLASE"/>
    <property type="match status" value="1"/>
</dbReference>
<gene>
    <name evidence="6" type="ORF">GCM10023169_10110</name>
</gene>
<dbReference type="RefSeq" id="WP_345215373.1">
    <property type="nucleotide sequence ID" value="NZ_BAABGN010000002.1"/>
</dbReference>
<dbReference type="InterPro" id="IPR000086">
    <property type="entry name" value="NUDIX_hydrolase_dom"/>
</dbReference>
<dbReference type="Pfam" id="PF00293">
    <property type="entry name" value="NUDIX"/>
    <property type="match status" value="1"/>
</dbReference>
<evidence type="ECO:0000313" key="7">
    <source>
        <dbReference type="Proteomes" id="UP001500622"/>
    </source>
</evidence>
<keyword evidence="3 4" id="KW-0378">Hydrolase</keyword>
<accession>A0ABP8KZJ8</accession>
<name>A0ABP8KZJ8_9MICO</name>
<evidence type="ECO:0000256" key="1">
    <source>
        <dbReference type="ARBA" id="ARBA00001946"/>
    </source>
</evidence>
<evidence type="ECO:0000313" key="6">
    <source>
        <dbReference type="EMBL" id="GAA4419436.1"/>
    </source>
</evidence>
<dbReference type="PROSITE" id="PS00893">
    <property type="entry name" value="NUDIX_BOX"/>
    <property type="match status" value="1"/>
</dbReference>
<dbReference type="PROSITE" id="PS51462">
    <property type="entry name" value="NUDIX"/>
    <property type="match status" value="1"/>
</dbReference>
<comment type="cofactor">
    <cofactor evidence="1">
        <name>Mg(2+)</name>
        <dbReference type="ChEBI" id="CHEBI:18420"/>
    </cofactor>
</comment>
<dbReference type="PANTHER" id="PTHR43046:SF16">
    <property type="entry name" value="ADP-RIBOSE PYROPHOSPHATASE YJHB-RELATED"/>
    <property type="match status" value="1"/>
</dbReference>
<dbReference type="CDD" id="cd04699">
    <property type="entry name" value="NUDIX_MutT_Nudt1"/>
    <property type="match status" value="1"/>
</dbReference>
<dbReference type="Proteomes" id="UP001500622">
    <property type="component" value="Unassembled WGS sequence"/>
</dbReference>
<evidence type="ECO:0000256" key="3">
    <source>
        <dbReference type="ARBA" id="ARBA00022801"/>
    </source>
</evidence>
<dbReference type="GO" id="GO:0016787">
    <property type="term" value="F:hydrolase activity"/>
    <property type="evidence" value="ECO:0007669"/>
    <property type="project" value="UniProtKB-KW"/>
</dbReference>
<dbReference type="Gene3D" id="3.90.79.10">
    <property type="entry name" value="Nucleoside Triphosphate Pyrophosphohydrolase"/>
    <property type="match status" value="1"/>
</dbReference>
<organism evidence="6 7">
    <name type="scientific">Georgenia halophila</name>
    <dbReference type="NCBI Taxonomy" id="620889"/>
    <lineage>
        <taxon>Bacteria</taxon>
        <taxon>Bacillati</taxon>
        <taxon>Actinomycetota</taxon>
        <taxon>Actinomycetes</taxon>
        <taxon>Micrococcales</taxon>
        <taxon>Bogoriellaceae</taxon>
        <taxon>Georgenia</taxon>
    </lineage>
</organism>
<dbReference type="SUPFAM" id="SSF55811">
    <property type="entry name" value="Nudix"/>
    <property type="match status" value="1"/>
</dbReference>
<reference evidence="7" key="1">
    <citation type="journal article" date="2019" name="Int. J. Syst. Evol. Microbiol.">
        <title>The Global Catalogue of Microorganisms (GCM) 10K type strain sequencing project: providing services to taxonomists for standard genome sequencing and annotation.</title>
        <authorList>
            <consortium name="The Broad Institute Genomics Platform"/>
            <consortium name="The Broad Institute Genome Sequencing Center for Infectious Disease"/>
            <person name="Wu L."/>
            <person name="Ma J."/>
        </authorList>
    </citation>
    <scope>NUCLEOTIDE SEQUENCE [LARGE SCALE GENOMIC DNA]</scope>
    <source>
        <strain evidence="7">JCM 17810</strain>
    </source>
</reference>
<evidence type="ECO:0000256" key="2">
    <source>
        <dbReference type="ARBA" id="ARBA00005582"/>
    </source>
</evidence>
<evidence type="ECO:0000259" key="5">
    <source>
        <dbReference type="PROSITE" id="PS51462"/>
    </source>
</evidence>
<comment type="caution">
    <text evidence="6">The sequence shown here is derived from an EMBL/GenBank/DDBJ whole genome shotgun (WGS) entry which is preliminary data.</text>
</comment>
<comment type="similarity">
    <text evidence="2 4">Belongs to the Nudix hydrolase family.</text>
</comment>
<protein>
    <submittedName>
        <fullName evidence="6">NUDIX hydrolase</fullName>
    </submittedName>
</protein>